<evidence type="ECO:0000259" key="17">
    <source>
        <dbReference type="Pfam" id="PF16923"/>
    </source>
</evidence>
<dbReference type="HOGENOM" id="CLU_362966_0_0_1"/>
<dbReference type="VEuPathDB" id="FungiDB:SAPIO_CDS6484"/>
<evidence type="ECO:0000256" key="14">
    <source>
        <dbReference type="RuleBase" id="RU369107"/>
    </source>
</evidence>
<feature type="compositionally biased region" description="Basic residues" evidence="15">
    <location>
        <begin position="215"/>
        <end position="225"/>
    </location>
</feature>
<comment type="subcellular location">
    <subcellularLocation>
        <location evidence="2 13">Endoplasmic reticulum membrane</location>
        <topology evidence="2 13">Single-pass type II membrane protein</topology>
    </subcellularLocation>
    <subcellularLocation>
        <location evidence="1">Membrane</location>
        <topology evidence="1">Multi-pass membrane protein</topology>
    </subcellularLocation>
</comment>
<dbReference type="InterPro" id="IPR031335">
    <property type="entry name" value="Glyco_hydro_63_C"/>
</dbReference>
<dbReference type="InterPro" id="IPR004888">
    <property type="entry name" value="Glycoside_hydrolase_63"/>
</dbReference>
<dbReference type="GO" id="GO:0004573">
    <property type="term" value="F:Glc3Man9GlcNAc2 oligosaccharide glucosidase activity"/>
    <property type="evidence" value="ECO:0007669"/>
    <property type="project" value="UniProtKB-UniRule"/>
</dbReference>
<feature type="transmembrane region" description="Helical" evidence="13">
    <location>
        <begin position="646"/>
        <end position="666"/>
    </location>
</feature>
<evidence type="ECO:0000256" key="1">
    <source>
        <dbReference type="ARBA" id="ARBA00004141"/>
    </source>
</evidence>
<protein>
    <recommendedName>
        <fullName evidence="12 13">Mannosyl-oligosaccharide glucosidase</fullName>
        <ecNumber evidence="12 13">3.2.1.106</ecNumber>
    </recommendedName>
    <alternativeName>
        <fullName evidence="14">Glucosidase I</fullName>
    </alternativeName>
</protein>
<sequence length="770" mass="84800">MFYSRNPIPNSSSTSKASVDITATFFGHCVLMTFSLKVAARSFAMSTLNRTLSLLSLLSYNPFIVEASIAAQRTFEERPELAPWQTWGPYRPNLYFGVRPLVPETFLMGLMWASGETRDAMLKTLRDTCEQNDGMQGYGWTAYDTRIGGSQTIHDQELHVDLTTDFFKSEGGDAWAVRVTGTPRSGAPSDVKTTIVMHVATEKAAGNNGTDRSLACKHKDQRSKRNGNNTEATCHGEAPAVFTDQVKASDWDGVAVDDEPGVGNMHFVQSTFQGPFTVTFAYHSSEATPLTPDDIVTGLDGFFSGFPAAVERVFPSAAPFESKEYGEFSQALISNLLGGLGFFHGDSKVDYTRAPEYEEVGPNFWEKAAAARARTTITTTPPTSLLSHTPSRPFFPRGFLWDEGFHLLPVVEWDLDLAVSVLRSWLNLMDEDGWIGREQILGPEARSRVPEEFQAHGHPSEPISSPDAGSNMLRELYPLISRHSAWFRRIRAGNFSSPCPRPEGAIEGEGYRWHGRSPMHTLTSGLDDYPRENPPHPGKLHVDALGWVGASARALQLVAEHLGEDDDAATYEKHVDAVNDNGFKRVCHHGYISLFSLLLGPMDAKHPNLPPLLDLLTNSILGDLSQGVLYNILAYPSLANPDIPDILYAEFGVTFVTATAMILAGTMMERGRLLPSTLFILILRWTTFAYYLLAWPTGPRTLRVIKLLHQYGADIDAADVNGDPLIVHAITKKDRDVVQLLESLGACVDASSGTQARAKTTPRKRPTSSF</sequence>
<dbReference type="PANTHER" id="PTHR10412:SF11">
    <property type="entry name" value="MANNOSYL-OLIGOSACCHARIDE GLUCOSIDASE"/>
    <property type="match status" value="1"/>
</dbReference>
<dbReference type="Gene3D" id="1.10.3430.10">
    <property type="entry name" value="Ammonium transporter AmtB like domains"/>
    <property type="match status" value="1"/>
</dbReference>
<evidence type="ECO:0000256" key="6">
    <source>
        <dbReference type="ARBA" id="ARBA00022824"/>
    </source>
</evidence>
<dbReference type="EMBL" id="JOWA01000103">
    <property type="protein sequence ID" value="KEZ42066.1"/>
    <property type="molecule type" value="Genomic_DNA"/>
</dbReference>
<dbReference type="Pfam" id="PF03200">
    <property type="entry name" value="Glyco_hydro_63"/>
    <property type="match status" value="2"/>
</dbReference>
<evidence type="ECO:0000256" key="8">
    <source>
        <dbReference type="ARBA" id="ARBA00022989"/>
    </source>
</evidence>
<dbReference type="SUPFAM" id="SSF48208">
    <property type="entry name" value="Six-hairpin glycosidases"/>
    <property type="match status" value="1"/>
</dbReference>
<dbReference type="Gene3D" id="2.70.98.110">
    <property type="entry name" value="Glycosyl hydrolase family 63, N-terminal domain"/>
    <property type="match status" value="1"/>
</dbReference>
<name>A0A084G404_PSEDA</name>
<keyword evidence="11 13" id="KW-0326">Glycosidase</keyword>
<feature type="transmembrane region" description="Helical" evidence="13">
    <location>
        <begin position="673"/>
        <end position="693"/>
    </location>
</feature>
<evidence type="ECO:0000313" key="19">
    <source>
        <dbReference type="Proteomes" id="UP000028545"/>
    </source>
</evidence>
<evidence type="ECO:0000256" key="9">
    <source>
        <dbReference type="ARBA" id="ARBA00023136"/>
    </source>
</evidence>
<feature type="domain" description="Glycosyl hydrolase family 63 C-terminal" evidence="16">
    <location>
        <begin position="306"/>
        <end position="455"/>
    </location>
</feature>
<evidence type="ECO:0000256" key="5">
    <source>
        <dbReference type="ARBA" id="ARBA00022801"/>
    </source>
</evidence>
<evidence type="ECO:0000256" key="11">
    <source>
        <dbReference type="ARBA" id="ARBA00023295"/>
    </source>
</evidence>
<comment type="pathway">
    <text evidence="14">Glycan metabolism; N-glycan degradation.</text>
</comment>
<dbReference type="KEGG" id="sapo:SAPIO_CDS6484"/>
<keyword evidence="7" id="KW-0735">Signal-anchor</keyword>
<dbReference type="PANTHER" id="PTHR10412">
    <property type="entry name" value="MANNOSYL-OLIGOSACCHARIDE GLUCOSIDASE"/>
    <property type="match status" value="1"/>
</dbReference>
<dbReference type="GeneID" id="27725556"/>
<dbReference type="RefSeq" id="XP_016641865.1">
    <property type="nucleotide sequence ID" value="XM_016788574.1"/>
</dbReference>
<keyword evidence="8 13" id="KW-1133">Transmembrane helix</keyword>
<evidence type="ECO:0000256" key="10">
    <source>
        <dbReference type="ARBA" id="ARBA00023180"/>
    </source>
</evidence>
<dbReference type="EC" id="3.2.1.106" evidence="12 13"/>
<keyword evidence="19" id="KW-1185">Reference proteome</keyword>
<evidence type="ECO:0000256" key="15">
    <source>
        <dbReference type="SAM" id="MobiDB-lite"/>
    </source>
</evidence>
<gene>
    <name evidence="18" type="ORF">SAPIO_CDS6484</name>
</gene>
<organism evidence="18 19">
    <name type="scientific">Pseudallescheria apiosperma</name>
    <name type="common">Scedosporium apiospermum</name>
    <dbReference type="NCBI Taxonomy" id="563466"/>
    <lineage>
        <taxon>Eukaryota</taxon>
        <taxon>Fungi</taxon>
        <taxon>Dikarya</taxon>
        <taxon>Ascomycota</taxon>
        <taxon>Pezizomycotina</taxon>
        <taxon>Sordariomycetes</taxon>
        <taxon>Hypocreomycetidae</taxon>
        <taxon>Microascales</taxon>
        <taxon>Microascaceae</taxon>
        <taxon>Scedosporium</taxon>
    </lineage>
</organism>
<keyword evidence="6 13" id="KW-0256">Endoplasmic reticulum</keyword>
<comment type="caution">
    <text evidence="13">Lacks conserved residue(s) required for the propagation of feature annotation.</text>
</comment>
<dbReference type="GO" id="GO:0006487">
    <property type="term" value="P:protein N-linked glycosylation"/>
    <property type="evidence" value="ECO:0007669"/>
    <property type="project" value="UniProtKB-UniRule"/>
</dbReference>
<dbReference type="GO" id="GO:0009311">
    <property type="term" value="P:oligosaccharide metabolic process"/>
    <property type="evidence" value="ECO:0007669"/>
    <property type="project" value="UniProtKB-UniRule"/>
</dbReference>
<evidence type="ECO:0000256" key="3">
    <source>
        <dbReference type="ARBA" id="ARBA00010833"/>
    </source>
</evidence>
<keyword evidence="4 13" id="KW-0812">Transmembrane</keyword>
<evidence type="ECO:0000256" key="2">
    <source>
        <dbReference type="ARBA" id="ARBA00004648"/>
    </source>
</evidence>
<proteinExistence type="inferred from homology"/>
<dbReference type="Proteomes" id="UP000028545">
    <property type="component" value="Unassembled WGS sequence"/>
</dbReference>
<evidence type="ECO:0000256" key="4">
    <source>
        <dbReference type="ARBA" id="ARBA00022692"/>
    </source>
</evidence>
<comment type="caution">
    <text evidence="18">The sequence shown here is derived from an EMBL/GenBank/DDBJ whole genome shotgun (WGS) entry which is preliminary data.</text>
</comment>
<evidence type="ECO:0000256" key="7">
    <source>
        <dbReference type="ARBA" id="ARBA00022968"/>
    </source>
</evidence>
<comment type="similarity">
    <text evidence="3 13">Belongs to the glycosyl hydrolase 63 family.</text>
</comment>
<evidence type="ECO:0000313" key="18">
    <source>
        <dbReference type="EMBL" id="KEZ42066.1"/>
    </source>
</evidence>
<comment type="catalytic activity">
    <reaction evidence="13">
        <text>N(4)-(alpha-D-Glc-(1-&gt;2)-alpha-D-Glc-(1-&gt;3)-alpha-D-Glc-(1-&gt;3)-alpha-D-Man-(1-&gt;2)-alpha-D-Man-(1-&gt;2)-alpha-D-Man-(1-&gt;3)-[alpha-D-Man-(1-&gt;2)-alpha-D-Man-(1-&gt;3)-[alpha-D-Man-(1-&gt;2)-alpha-D-Man-(1-&gt;6)]-alpha-D-Man-(1-&gt;6)]-beta-D-Man-(1-&gt;4)-beta-D-GlcNAc-(1-&gt;4)-beta-D-GlcNAc)-L-asparaginyl-[protein] + H2O = N(4)-(alpha-D-Glc-(1-&gt;3)-alpha-D-Glc-(1-&gt;3)-alpha-D-Man-(1-&gt;2)-alpha-D-Man-(1-&gt;2)-alpha-D-Man-(1-&gt;3)-[alpha-D-Man-(1-&gt;2)-alpha-D-Man-(1-&gt;3)-[alpha-D-Man-(1-&gt;2)-alpha-D-Man-(1-&gt;6)]-alpha-D-Man-(1-&gt;6)]-beta-D-Man-(1-&gt;4)-beta-D-GlcNAc-(1-&gt;4)-beta-D-GlcNAc)-L-asparaginyl-[protein] + beta-D-glucose</text>
        <dbReference type="Rhea" id="RHEA:55988"/>
        <dbReference type="Rhea" id="RHEA-COMP:12806"/>
        <dbReference type="Rhea" id="RHEA-COMP:14355"/>
        <dbReference type="ChEBI" id="CHEBI:15377"/>
        <dbReference type="ChEBI" id="CHEBI:15903"/>
        <dbReference type="ChEBI" id="CHEBI:59082"/>
        <dbReference type="ChEBI" id="CHEBI:132537"/>
        <dbReference type="EC" id="3.2.1.106"/>
    </reaction>
</comment>
<evidence type="ECO:0000259" key="16">
    <source>
        <dbReference type="Pfam" id="PF03200"/>
    </source>
</evidence>
<dbReference type="InterPro" id="IPR012341">
    <property type="entry name" value="6hp_glycosidase-like_sf"/>
</dbReference>
<feature type="domain" description="Glycosyl hydrolase family 63 C-terminal" evidence="16">
    <location>
        <begin position="466"/>
        <end position="581"/>
    </location>
</feature>
<dbReference type="GO" id="GO:0005789">
    <property type="term" value="C:endoplasmic reticulum membrane"/>
    <property type="evidence" value="ECO:0007669"/>
    <property type="project" value="UniProtKB-SubCell"/>
</dbReference>
<evidence type="ECO:0000256" key="13">
    <source>
        <dbReference type="RuleBase" id="RU368089"/>
    </source>
</evidence>
<dbReference type="Pfam" id="PF16923">
    <property type="entry name" value="Glyco_hydro_63N"/>
    <property type="match status" value="1"/>
</dbReference>
<dbReference type="InterPro" id="IPR038518">
    <property type="entry name" value="Glyco_hydro_63N_sf"/>
</dbReference>
<dbReference type="InterPro" id="IPR036770">
    <property type="entry name" value="Ankyrin_rpt-contain_sf"/>
</dbReference>
<dbReference type="InterPro" id="IPR029020">
    <property type="entry name" value="Ammonium/urea_transptr"/>
</dbReference>
<dbReference type="OMA" id="YVTRRRF"/>
<dbReference type="OrthoDB" id="410058at2759"/>
<accession>A0A084G404</accession>
<dbReference type="SUPFAM" id="SSF48403">
    <property type="entry name" value="Ankyrin repeat"/>
    <property type="match status" value="1"/>
</dbReference>
<dbReference type="SUPFAM" id="SSF111352">
    <property type="entry name" value="Ammonium transporter"/>
    <property type="match status" value="1"/>
</dbReference>
<keyword evidence="9 13" id="KW-0472">Membrane</keyword>
<dbReference type="Gene3D" id="1.50.10.10">
    <property type="match status" value="1"/>
</dbReference>
<comment type="function">
    <text evidence="13">Cleaves the distal alpha 1,2-linked glucose residue from the Glc(3)Man(9)GlcNAc(2) oligosaccharide precursor.</text>
</comment>
<reference evidence="18 19" key="1">
    <citation type="journal article" date="2014" name="Genome Announc.">
        <title>Draft genome sequence of the pathogenic fungus Scedosporium apiospermum.</title>
        <authorList>
            <person name="Vandeputte P."/>
            <person name="Ghamrawi S."/>
            <person name="Rechenmann M."/>
            <person name="Iltis A."/>
            <person name="Giraud S."/>
            <person name="Fleury M."/>
            <person name="Thornton C."/>
            <person name="Delhaes L."/>
            <person name="Meyer W."/>
            <person name="Papon N."/>
            <person name="Bouchara J.P."/>
        </authorList>
    </citation>
    <scope>NUCLEOTIDE SEQUENCE [LARGE SCALE GENOMIC DNA]</scope>
    <source>
        <strain evidence="18 19">IHEM 14462</strain>
    </source>
</reference>
<evidence type="ECO:0000256" key="12">
    <source>
        <dbReference type="ARBA" id="ARBA00038888"/>
    </source>
</evidence>
<feature type="domain" description="Glycosyl hydrolase family 63 N-terminal" evidence="17">
    <location>
        <begin position="87"/>
        <end position="237"/>
    </location>
</feature>
<dbReference type="InterPro" id="IPR031631">
    <property type="entry name" value="Glyco_hydro_63N"/>
</dbReference>
<feature type="region of interest" description="Disordered" evidence="15">
    <location>
        <begin position="206"/>
        <end position="234"/>
    </location>
</feature>
<dbReference type="AlphaFoldDB" id="A0A084G404"/>
<keyword evidence="5 13" id="KW-0378">Hydrolase</keyword>
<keyword evidence="10 14" id="KW-0325">Glycoprotein</keyword>
<dbReference type="InterPro" id="IPR008928">
    <property type="entry name" value="6-hairpin_glycosidase_sf"/>
</dbReference>